<name>A0AAF0UZJ4_SOLVR</name>
<evidence type="ECO:0000313" key="2">
    <source>
        <dbReference type="EMBL" id="WMV54156.1"/>
    </source>
</evidence>
<evidence type="ECO:0000313" key="3">
    <source>
        <dbReference type="Proteomes" id="UP001234989"/>
    </source>
</evidence>
<keyword evidence="3" id="KW-1185">Reference proteome</keyword>
<dbReference type="AlphaFoldDB" id="A0AAF0UZJ4"/>
<protein>
    <recommendedName>
        <fullName evidence="1">Reverse transcriptase zinc-binding domain-containing protein</fullName>
    </recommendedName>
</protein>
<proteinExistence type="predicted"/>
<gene>
    <name evidence="2" type="ORF">MTR67_047541</name>
</gene>
<dbReference type="Proteomes" id="UP001234989">
    <property type="component" value="Chromosome 11"/>
</dbReference>
<dbReference type="Pfam" id="PF13966">
    <property type="entry name" value="zf-RVT"/>
    <property type="match status" value="1"/>
</dbReference>
<organism evidence="2 3">
    <name type="scientific">Solanum verrucosum</name>
    <dbReference type="NCBI Taxonomy" id="315347"/>
    <lineage>
        <taxon>Eukaryota</taxon>
        <taxon>Viridiplantae</taxon>
        <taxon>Streptophyta</taxon>
        <taxon>Embryophyta</taxon>
        <taxon>Tracheophyta</taxon>
        <taxon>Spermatophyta</taxon>
        <taxon>Magnoliopsida</taxon>
        <taxon>eudicotyledons</taxon>
        <taxon>Gunneridae</taxon>
        <taxon>Pentapetalae</taxon>
        <taxon>asterids</taxon>
        <taxon>lamiids</taxon>
        <taxon>Solanales</taxon>
        <taxon>Solanaceae</taxon>
        <taxon>Solanoideae</taxon>
        <taxon>Solaneae</taxon>
        <taxon>Solanum</taxon>
    </lineage>
</organism>
<accession>A0AAF0UZJ4</accession>
<dbReference type="PANTHER" id="PTHR33116">
    <property type="entry name" value="REVERSE TRANSCRIPTASE ZINC-BINDING DOMAIN-CONTAINING PROTEIN-RELATED-RELATED"/>
    <property type="match status" value="1"/>
</dbReference>
<evidence type="ECO:0000259" key="1">
    <source>
        <dbReference type="Pfam" id="PF13966"/>
    </source>
</evidence>
<feature type="non-terminal residue" evidence="2">
    <location>
        <position position="1"/>
    </location>
</feature>
<dbReference type="PANTHER" id="PTHR33116:SF66">
    <property type="entry name" value="REVERSE TRANSCRIPTASE ZINC-BINDING DOMAIN-CONTAINING PROTEIN"/>
    <property type="match status" value="1"/>
</dbReference>
<dbReference type="InterPro" id="IPR026960">
    <property type="entry name" value="RVT-Znf"/>
</dbReference>
<reference evidence="2" key="1">
    <citation type="submission" date="2023-08" db="EMBL/GenBank/DDBJ databases">
        <title>A de novo genome assembly of Solanum verrucosum Schlechtendal, a Mexican diploid species geographically isolated from the other diploid A-genome species in potato relatives.</title>
        <authorList>
            <person name="Hosaka K."/>
        </authorList>
    </citation>
    <scope>NUCLEOTIDE SEQUENCE</scope>
    <source>
        <tissue evidence="2">Young leaves</tissue>
    </source>
</reference>
<sequence>KVGGLNLINLHSWNKATIAKHCWDLEHKQDKLWIKWVHSYYIKRTPFQEVIISQQACWIVKKILEARQVYSQFHPTVLQNKSMIRQLYFHLFWPQQRVPWKCLMFQNFARPKAVFTMWLQPQNRLNTADRLKKWGLDIELKCVLCQLHLESRDHMYTSCPYSQQVWSKLLQWIQFVQAPYNNWSQYVLGIIDAAKGKTPTAQIFKLVYTEYVYAIWIERNHKIFEKDSRTWESLAREIAYICCVRANQKTMQAIHQFAF</sequence>
<dbReference type="EMBL" id="CP133622">
    <property type="protein sequence ID" value="WMV54156.1"/>
    <property type="molecule type" value="Genomic_DNA"/>
</dbReference>
<feature type="domain" description="Reverse transcriptase zinc-binding" evidence="1">
    <location>
        <begin position="84"/>
        <end position="166"/>
    </location>
</feature>